<dbReference type="PaxDb" id="2711-XP_006495232.1"/>
<evidence type="ECO:0000259" key="4">
    <source>
        <dbReference type="Pfam" id="PF00139"/>
    </source>
</evidence>
<evidence type="ECO:0000256" key="3">
    <source>
        <dbReference type="SAM" id="SignalP"/>
    </source>
</evidence>
<accession>A0A067GK49</accession>
<dbReference type="eggNOG" id="ENOG502QV4R">
    <property type="taxonomic scope" value="Eukaryota"/>
</dbReference>
<dbReference type="InterPro" id="IPR001220">
    <property type="entry name" value="Legume_lectin_dom"/>
</dbReference>
<dbReference type="STRING" id="2711.A0A067GK49"/>
<name>A0A067GK49_CITSI</name>
<keyword evidence="3" id="KW-0732">Signal</keyword>
<evidence type="ECO:0000256" key="1">
    <source>
        <dbReference type="ARBA" id="ARBA00007606"/>
    </source>
</evidence>
<dbReference type="Proteomes" id="UP000027120">
    <property type="component" value="Unassembled WGS sequence"/>
</dbReference>
<protein>
    <recommendedName>
        <fullName evidence="4">Legume lectin domain-containing protein</fullName>
    </recommendedName>
</protein>
<evidence type="ECO:0000313" key="6">
    <source>
        <dbReference type="Proteomes" id="UP000027120"/>
    </source>
</evidence>
<gene>
    <name evidence="5" type="ORF">CISIN_1g024380mg</name>
</gene>
<dbReference type="Gene3D" id="2.60.120.200">
    <property type="match status" value="1"/>
</dbReference>
<dbReference type="PANTHER" id="PTHR32401:SF49">
    <property type="entry name" value="OS10G0129200 PROTEIN"/>
    <property type="match status" value="1"/>
</dbReference>
<keyword evidence="2" id="KW-0430">Lectin</keyword>
<dbReference type="KEGG" id="cit:102630138"/>
<dbReference type="GO" id="GO:0030246">
    <property type="term" value="F:carbohydrate binding"/>
    <property type="evidence" value="ECO:0007669"/>
    <property type="project" value="UniProtKB-KW"/>
</dbReference>
<organism evidence="5 6">
    <name type="scientific">Citrus sinensis</name>
    <name type="common">Sweet orange</name>
    <name type="synonym">Citrus aurantium var. sinensis</name>
    <dbReference type="NCBI Taxonomy" id="2711"/>
    <lineage>
        <taxon>Eukaryota</taxon>
        <taxon>Viridiplantae</taxon>
        <taxon>Streptophyta</taxon>
        <taxon>Embryophyta</taxon>
        <taxon>Tracheophyta</taxon>
        <taxon>Spermatophyta</taxon>
        <taxon>Magnoliopsida</taxon>
        <taxon>eudicotyledons</taxon>
        <taxon>Gunneridae</taxon>
        <taxon>Pentapetalae</taxon>
        <taxon>rosids</taxon>
        <taxon>malvids</taxon>
        <taxon>Sapindales</taxon>
        <taxon>Rutaceae</taxon>
        <taxon>Aurantioideae</taxon>
        <taxon>Citrus</taxon>
    </lineage>
</organism>
<dbReference type="AlphaFoldDB" id="A0A067GK49"/>
<dbReference type="PIRSF" id="PIRSF002690">
    <property type="entry name" value="L-type_lectin_plant"/>
    <property type="match status" value="1"/>
</dbReference>
<feature type="signal peptide" evidence="3">
    <location>
        <begin position="1"/>
        <end position="16"/>
    </location>
</feature>
<reference evidence="5 6" key="1">
    <citation type="submission" date="2014-04" db="EMBL/GenBank/DDBJ databases">
        <authorList>
            <consortium name="International Citrus Genome Consortium"/>
            <person name="Gmitter F."/>
            <person name="Chen C."/>
            <person name="Farmerie W."/>
            <person name="Harkins T."/>
            <person name="Desany B."/>
            <person name="Mohiuddin M."/>
            <person name="Kodira C."/>
            <person name="Borodovsky M."/>
            <person name="Lomsadze A."/>
            <person name="Burns P."/>
            <person name="Jenkins J."/>
            <person name="Prochnik S."/>
            <person name="Shu S."/>
            <person name="Chapman J."/>
            <person name="Pitluck S."/>
            <person name="Schmutz J."/>
            <person name="Rokhsar D."/>
        </authorList>
    </citation>
    <scope>NUCLEOTIDE SEQUENCE</scope>
</reference>
<dbReference type="PANTHER" id="PTHR32401">
    <property type="entry name" value="CONCANAVALIN A-LIKE LECTIN FAMILY PROTEIN"/>
    <property type="match status" value="1"/>
</dbReference>
<dbReference type="SMR" id="A0A067GK49"/>
<keyword evidence="6" id="KW-1185">Reference proteome</keyword>
<evidence type="ECO:0000313" key="5">
    <source>
        <dbReference type="EMBL" id="KDO80103.1"/>
    </source>
</evidence>
<evidence type="ECO:0000256" key="2">
    <source>
        <dbReference type="ARBA" id="ARBA00022734"/>
    </source>
</evidence>
<dbReference type="CDD" id="cd06899">
    <property type="entry name" value="lectin_legume_LecRK_Arcelin_ConA"/>
    <property type="match status" value="1"/>
</dbReference>
<feature type="chain" id="PRO_5001638001" description="Legume lectin domain-containing protein" evidence="3">
    <location>
        <begin position="17"/>
        <end position="268"/>
    </location>
</feature>
<dbReference type="EMBL" id="KK784877">
    <property type="protein sequence ID" value="KDO80103.1"/>
    <property type="molecule type" value="Genomic_DNA"/>
</dbReference>
<dbReference type="InterPro" id="IPR016363">
    <property type="entry name" value="L-lectin"/>
</dbReference>
<dbReference type="InterPro" id="IPR050258">
    <property type="entry name" value="Leguminous_Lectin"/>
</dbReference>
<feature type="domain" description="Legume lectin" evidence="4">
    <location>
        <begin position="25"/>
        <end position="263"/>
    </location>
</feature>
<sequence>MIFLLLLSVFLRGASSSILSEDTPISFSFPSFAKDSCDNKTLICYGAIESSGALSITPGPPPNLPIRKVGRVLYGKPLSLQRSFIDTTITIKISRHQNYTDRAGDGMTFIFASDKNGPSAKGVGEYLGLQSSPGDKFPPLAVELDTCLNKNLNDPDDNHIGIDINGIESNPVNSLLDVDLKSGRAIQVRIYYNPDFGQLSIYAAYSGETLVKVIEKPINLSDIIPTPVYVGFTAATGDFLESHEVINWTFNSFPVPPSLKEKNLVMPI</sequence>
<proteinExistence type="inferred from homology"/>
<comment type="similarity">
    <text evidence="1">Belongs to the leguminous lectin family.</text>
</comment>
<dbReference type="Pfam" id="PF00139">
    <property type="entry name" value="Lectin_legB"/>
    <property type="match status" value="1"/>
</dbReference>
<dbReference type="InterPro" id="IPR013320">
    <property type="entry name" value="ConA-like_dom_sf"/>
</dbReference>
<dbReference type="SUPFAM" id="SSF49899">
    <property type="entry name" value="Concanavalin A-like lectins/glucanases"/>
    <property type="match status" value="1"/>
</dbReference>